<dbReference type="AlphaFoldDB" id="A0A0S4U0A3"/>
<protein>
    <submittedName>
        <fullName evidence="1">Uncharacterized protein</fullName>
    </submittedName>
</protein>
<reference evidence="1" key="1">
    <citation type="submission" date="2015-10" db="EMBL/GenBank/DDBJ databases">
        <authorList>
            <person name="Gilbert D.G."/>
        </authorList>
    </citation>
    <scope>NUCLEOTIDE SEQUENCE</scope>
    <source>
        <strain evidence="1">Phyl III-seqv23</strain>
    </source>
</reference>
<evidence type="ECO:0000313" key="1">
    <source>
        <dbReference type="EMBL" id="CUV15693.1"/>
    </source>
</evidence>
<dbReference type="EMBL" id="LN899819">
    <property type="protein sequence ID" value="CUV15693.1"/>
    <property type="molecule type" value="Genomic_DNA"/>
</dbReference>
<organism evidence="1">
    <name type="scientific">Ralstonia solanacearum</name>
    <name type="common">Pseudomonas solanacearum</name>
    <dbReference type="NCBI Taxonomy" id="305"/>
    <lineage>
        <taxon>Bacteria</taxon>
        <taxon>Pseudomonadati</taxon>
        <taxon>Pseudomonadota</taxon>
        <taxon>Betaproteobacteria</taxon>
        <taxon>Burkholderiales</taxon>
        <taxon>Burkholderiaceae</taxon>
        <taxon>Ralstonia</taxon>
        <taxon>Ralstonia solanacearum species complex</taxon>
    </lineage>
</organism>
<accession>A0A0S4U0A3</accession>
<name>A0A0S4U0A3_RALSL</name>
<gene>
    <name evidence="1" type="ORF">RUN39_v1_2020002</name>
</gene>
<sequence length="160" mass="17742">MVWLTLLGVLAVVVSYMALKRKADGMKATPPLQEGPPVSVQQALAMVDELIAQGDRLFVERAPENIQFPAQLGPITKGFFARYAALQTRRGGFRLAVADIGPSEYTHGYISIGHSEDWDVIQRPGNDEVFVVEGAETREDQMEVRFPSVYHLILDEAQLT</sequence>
<proteinExistence type="predicted"/>
<dbReference type="PATRIC" id="fig|305.106.peg.4020"/>